<dbReference type="InterPro" id="IPR008972">
    <property type="entry name" value="Cupredoxin"/>
</dbReference>
<sequence>MQFLIAVLLSALPLTLAHSSTSTANPGVHSVSVGNGALAYSPDTITAAVGDTIEFHFFAPLHSVAQGNFSTPCTPSPNGFFSGDISTSSGENVDVFTVTVNDTNPIWFYCVIPTHCQLGMSGVINPPADNSNTLAQYQAAAKNVANSVTPANVEGGVLGPLKAATTSSAAPSPSSKNAGSRTGGDIQWVVFGLTGALAMVFGALII</sequence>
<feature type="transmembrane region" description="Helical" evidence="1">
    <location>
        <begin position="186"/>
        <end position="205"/>
    </location>
</feature>
<name>A0A2J6RE78_HYAVF</name>
<gene>
    <name evidence="3" type="ORF">L207DRAFT_546160</name>
</gene>
<keyword evidence="1" id="KW-0472">Membrane</keyword>
<dbReference type="Proteomes" id="UP000235786">
    <property type="component" value="Unassembled WGS sequence"/>
</dbReference>
<dbReference type="STRING" id="1149755.A0A2J6RE78"/>
<dbReference type="OrthoDB" id="5415867at2759"/>
<dbReference type="PANTHER" id="PTHR34883:SF20">
    <property type="entry name" value="PHYTOCYANIN DOMAIN-CONTAINING PROTEIN"/>
    <property type="match status" value="1"/>
</dbReference>
<evidence type="ECO:0000256" key="2">
    <source>
        <dbReference type="SAM" id="SignalP"/>
    </source>
</evidence>
<dbReference type="CDD" id="cd00920">
    <property type="entry name" value="Cupredoxin"/>
    <property type="match status" value="1"/>
</dbReference>
<accession>A0A2J6RE78</accession>
<dbReference type="Gene3D" id="2.60.40.420">
    <property type="entry name" value="Cupredoxins - blue copper proteins"/>
    <property type="match status" value="1"/>
</dbReference>
<dbReference type="AlphaFoldDB" id="A0A2J6RE78"/>
<dbReference type="EMBL" id="KZ613950">
    <property type="protein sequence ID" value="PMD36806.1"/>
    <property type="molecule type" value="Genomic_DNA"/>
</dbReference>
<keyword evidence="4" id="KW-1185">Reference proteome</keyword>
<feature type="signal peptide" evidence="2">
    <location>
        <begin position="1"/>
        <end position="17"/>
    </location>
</feature>
<protein>
    <submittedName>
        <fullName evidence="3">Cupredoxin</fullName>
    </submittedName>
</protein>
<reference evidence="3 4" key="1">
    <citation type="submission" date="2016-04" db="EMBL/GenBank/DDBJ databases">
        <title>A degradative enzymes factory behind the ericoid mycorrhizal symbiosis.</title>
        <authorList>
            <consortium name="DOE Joint Genome Institute"/>
            <person name="Martino E."/>
            <person name="Morin E."/>
            <person name="Grelet G."/>
            <person name="Kuo A."/>
            <person name="Kohler A."/>
            <person name="Daghino S."/>
            <person name="Barry K."/>
            <person name="Choi C."/>
            <person name="Cichocki N."/>
            <person name="Clum A."/>
            <person name="Copeland A."/>
            <person name="Hainaut M."/>
            <person name="Haridas S."/>
            <person name="Labutti K."/>
            <person name="Lindquist E."/>
            <person name="Lipzen A."/>
            <person name="Khouja H.-R."/>
            <person name="Murat C."/>
            <person name="Ohm R."/>
            <person name="Olson A."/>
            <person name="Spatafora J."/>
            <person name="Veneault-Fourrey C."/>
            <person name="Henrissat B."/>
            <person name="Grigoriev I."/>
            <person name="Martin F."/>
            <person name="Perotto S."/>
        </authorList>
    </citation>
    <scope>NUCLEOTIDE SEQUENCE [LARGE SCALE GENOMIC DNA]</scope>
    <source>
        <strain evidence="3 4">F</strain>
    </source>
</reference>
<proteinExistence type="predicted"/>
<organism evidence="3 4">
    <name type="scientific">Hyaloscypha variabilis (strain UAMH 11265 / GT02V1 / F)</name>
    <name type="common">Meliniomyces variabilis</name>
    <dbReference type="NCBI Taxonomy" id="1149755"/>
    <lineage>
        <taxon>Eukaryota</taxon>
        <taxon>Fungi</taxon>
        <taxon>Dikarya</taxon>
        <taxon>Ascomycota</taxon>
        <taxon>Pezizomycotina</taxon>
        <taxon>Leotiomycetes</taxon>
        <taxon>Helotiales</taxon>
        <taxon>Hyaloscyphaceae</taxon>
        <taxon>Hyaloscypha</taxon>
        <taxon>Hyaloscypha variabilis</taxon>
    </lineage>
</organism>
<evidence type="ECO:0000256" key="1">
    <source>
        <dbReference type="SAM" id="Phobius"/>
    </source>
</evidence>
<keyword evidence="1" id="KW-1133">Transmembrane helix</keyword>
<feature type="chain" id="PRO_5014334708" evidence="2">
    <location>
        <begin position="18"/>
        <end position="206"/>
    </location>
</feature>
<evidence type="ECO:0000313" key="4">
    <source>
        <dbReference type="Proteomes" id="UP000235786"/>
    </source>
</evidence>
<keyword evidence="1" id="KW-0812">Transmembrane</keyword>
<evidence type="ECO:0000313" key="3">
    <source>
        <dbReference type="EMBL" id="PMD36806.1"/>
    </source>
</evidence>
<dbReference type="SUPFAM" id="SSF49503">
    <property type="entry name" value="Cupredoxins"/>
    <property type="match status" value="1"/>
</dbReference>
<dbReference type="PANTHER" id="PTHR34883">
    <property type="entry name" value="SERINE-RICH PROTEIN, PUTATIVE-RELATED-RELATED"/>
    <property type="match status" value="1"/>
</dbReference>
<keyword evidence="2" id="KW-0732">Signal</keyword>
<dbReference type="InterPro" id="IPR052953">
    <property type="entry name" value="Ser-rich/MCO-related"/>
</dbReference>